<dbReference type="InterPro" id="IPR019826">
    <property type="entry name" value="Carboxylesterase_B_AS"/>
</dbReference>
<dbReference type="InterPro" id="IPR029058">
    <property type="entry name" value="AB_hydrolase_fold"/>
</dbReference>
<dbReference type="PROSITE" id="PS00941">
    <property type="entry name" value="CARBOXYLESTERASE_B_2"/>
    <property type="match status" value="1"/>
</dbReference>
<dbReference type="Pfam" id="PF00135">
    <property type="entry name" value="COesterase"/>
    <property type="match status" value="1"/>
</dbReference>
<dbReference type="AlphaFoldDB" id="A0A8J2IBM6"/>
<dbReference type="InterPro" id="IPR002018">
    <property type="entry name" value="CarbesteraseB"/>
</dbReference>
<keyword evidence="3" id="KW-0732">Signal</keyword>
<evidence type="ECO:0000313" key="6">
    <source>
        <dbReference type="Proteomes" id="UP000676310"/>
    </source>
</evidence>
<sequence>MAKTNVRLLLLHLLACTTTASTFRPIVNTTNGTLVGVRNTQYDQDFFLGVPYAQPPIENLRYKRPEPLARPWEQRDAIETGPWCHSAPLVLPVFSQTGFSHEENEDCLTLNVVRPASAHNDSKFPVLVYIHGGGFQEGSGADQRYNMSFLVQESVNVGAPIIGVTINYRISGFGFLPGSVLRQSGATNLGLHDQRLALGWIQDNIAAFGGDSSQVTIQGESAGALSIGAHFLAYGGRDDGLFRAGIVQSGGPASIGLAISLQEQDSLYNDVLNQTRCIGSNDTLECLRGTPVETLKAAFQGVSYLPAQDGDIVVENPFGALKEGRFIQRPILSGTNTNEGTSFAISEGLSVNSTTEFRTAISGYLGKDVANTTVDAVVAEYLERLSPGEIQSSLGIVLPSPRPDYGALYGRATLFRGDQLFIAPRRFDTSMWAKHGIPAYSYRFDTVPSGVSPETLGAAHYAEIPFVFRNVNGVGHELNFLASNVTEERDEYLQLSKRMSLMWLSFVNELSPNAHYGWRPIQNYTMPAPHAQPLAYSIAQDAIRLVQAKEQTEADNRNWLA</sequence>
<dbReference type="OrthoDB" id="408631at2759"/>
<feature type="chain" id="PRO_5035340263" description="Carboxylic ester hydrolase" evidence="3">
    <location>
        <begin position="21"/>
        <end position="561"/>
    </location>
</feature>
<feature type="domain" description="Carboxylesterase type B" evidence="4">
    <location>
        <begin position="25"/>
        <end position="522"/>
    </location>
</feature>
<dbReference type="Gene3D" id="3.40.50.1820">
    <property type="entry name" value="alpha/beta hydrolase"/>
    <property type="match status" value="1"/>
</dbReference>
<dbReference type="SUPFAM" id="SSF53474">
    <property type="entry name" value="alpha/beta-Hydrolases"/>
    <property type="match status" value="1"/>
</dbReference>
<comment type="caution">
    <text evidence="5">The sequence shown here is derived from an EMBL/GenBank/DDBJ whole genome shotgun (WGS) entry which is preliminary data.</text>
</comment>
<dbReference type="InterPro" id="IPR019819">
    <property type="entry name" value="Carboxylesterase_B_CS"/>
</dbReference>
<feature type="signal peptide" evidence="3">
    <location>
        <begin position="1"/>
        <end position="20"/>
    </location>
</feature>
<accession>A0A8J2IBM6</accession>
<dbReference type="GeneID" id="67018514"/>
<evidence type="ECO:0000259" key="4">
    <source>
        <dbReference type="Pfam" id="PF00135"/>
    </source>
</evidence>
<dbReference type="GO" id="GO:0052689">
    <property type="term" value="F:carboxylic ester hydrolase activity"/>
    <property type="evidence" value="ECO:0007669"/>
    <property type="project" value="TreeGrafter"/>
</dbReference>
<dbReference type="Proteomes" id="UP000676310">
    <property type="component" value="Unassembled WGS sequence"/>
</dbReference>
<evidence type="ECO:0000256" key="1">
    <source>
        <dbReference type="ARBA" id="ARBA00005964"/>
    </source>
</evidence>
<dbReference type="EMBL" id="CAJRGZ010000019">
    <property type="protein sequence ID" value="CAG5164085.1"/>
    <property type="molecule type" value="Genomic_DNA"/>
</dbReference>
<evidence type="ECO:0000313" key="5">
    <source>
        <dbReference type="EMBL" id="CAG5164085.1"/>
    </source>
</evidence>
<evidence type="ECO:0000256" key="3">
    <source>
        <dbReference type="RuleBase" id="RU361235"/>
    </source>
</evidence>
<dbReference type="RefSeq" id="XP_043170163.1">
    <property type="nucleotide sequence ID" value="XM_043314228.1"/>
</dbReference>
<dbReference type="InterPro" id="IPR050654">
    <property type="entry name" value="AChE-related_enzymes"/>
</dbReference>
<dbReference type="EC" id="3.1.1.-" evidence="3"/>
<reference evidence="5" key="1">
    <citation type="submission" date="2021-05" db="EMBL/GenBank/DDBJ databases">
        <authorList>
            <person name="Stam R."/>
        </authorList>
    </citation>
    <scope>NUCLEOTIDE SEQUENCE</scope>
    <source>
        <strain evidence="5">CS162</strain>
    </source>
</reference>
<proteinExistence type="inferred from homology"/>
<comment type="similarity">
    <text evidence="1 3">Belongs to the type-B carboxylesterase/lipase family.</text>
</comment>
<dbReference type="PANTHER" id="PTHR43918:SF4">
    <property type="entry name" value="CARBOXYLIC ESTER HYDROLASE"/>
    <property type="match status" value="1"/>
</dbReference>
<keyword evidence="2 3" id="KW-0378">Hydrolase</keyword>
<gene>
    <name evidence="5" type="ORF">ALTATR162_LOCUS6606</name>
</gene>
<evidence type="ECO:0000256" key="2">
    <source>
        <dbReference type="ARBA" id="ARBA00022801"/>
    </source>
</evidence>
<organism evidence="5 6">
    <name type="scientific">Alternaria atra</name>
    <dbReference type="NCBI Taxonomy" id="119953"/>
    <lineage>
        <taxon>Eukaryota</taxon>
        <taxon>Fungi</taxon>
        <taxon>Dikarya</taxon>
        <taxon>Ascomycota</taxon>
        <taxon>Pezizomycotina</taxon>
        <taxon>Dothideomycetes</taxon>
        <taxon>Pleosporomycetidae</taxon>
        <taxon>Pleosporales</taxon>
        <taxon>Pleosporineae</taxon>
        <taxon>Pleosporaceae</taxon>
        <taxon>Alternaria</taxon>
        <taxon>Alternaria sect. Ulocladioides</taxon>
    </lineage>
</organism>
<keyword evidence="6" id="KW-1185">Reference proteome</keyword>
<protein>
    <recommendedName>
        <fullName evidence="3">Carboxylic ester hydrolase</fullName>
        <ecNumber evidence="3">3.1.1.-</ecNumber>
    </recommendedName>
</protein>
<dbReference type="PANTHER" id="PTHR43918">
    <property type="entry name" value="ACETYLCHOLINESTERASE"/>
    <property type="match status" value="1"/>
</dbReference>
<name>A0A8J2IBM6_9PLEO</name>
<dbReference type="PROSITE" id="PS00122">
    <property type="entry name" value="CARBOXYLESTERASE_B_1"/>
    <property type="match status" value="1"/>
</dbReference>